<dbReference type="AlphaFoldDB" id="A0A8T2NQS1"/>
<dbReference type="OrthoDB" id="8819001at2759"/>
<proteinExistence type="predicted"/>
<evidence type="ECO:0000256" key="1">
    <source>
        <dbReference type="SAM" id="MobiDB-lite"/>
    </source>
</evidence>
<evidence type="ECO:0000313" key="2">
    <source>
        <dbReference type="EMBL" id="KAG9341451.1"/>
    </source>
</evidence>
<name>A0A8T2NQS1_9TELE</name>
<reference evidence="2" key="1">
    <citation type="thesis" date="2021" institute="BYU ScholarsArchive" country="Provo, UT, USA">
        <title>Applications of and Algorithms for Genome Assembly and Genomic Analyses with an Emphasis on Marine Teleosts.</title>
        <authorList>
            <person name="Pickett B.D."/>
        </authorList>
    </citation>
    <scope>NUCLEOTIDE SEQUENCE</scope>
    <source>
        <strain evidence="2">HI-2016</strain>
    </source>
</reference>
<keyword evidence="3" id="KW-1185">Reference proteome</keyword>
<dbReference type="Proteomes" id="UP000824540">
    <property type="component" value="Unassembled WGS sequence"/>
</dbReference>
<sequence length="73" mass="7935">MDQFFGPSTASYEEIAALPDYVKMDEKVAPPPYQSAAIPVDVEPCPDRASVSTEAYDDVVPPGYDSEDYDDVG</sequence>
<dbReference type="EMBL" id="JAFBMS010000035">
    <property type="protein sequence ID" value="KAG9341451.1"/>
    <property type="molecule type" value="Genomic_DNA"/>
</dbReference>
<feature type="region of interest" description="Disordered" evidence="1">
    <location>
        <begin position="39"/>
        <end position="73"/>
    </location>
</feature>
<comment type="caution">
    <text evidence="2">The sequence shown here is derived from an EMBL/GenBank/DDBJ whole genome shotgun (WGS) entry which is preliminary data.</text>
</comment>
<protein>
    <submittedName>
        <fullName evidence="2">Uncharacterized protein</fullName>
    </submittedName>
</protein>
<evidence type="ECO:0000313" key="3">
    <source>
        <dbReference type="Proteomes" id="UP000824540"/>
    </source>
</evidence>
<gene>
    <name evidence="2" type="ORF">JZ751_019261</name>
</gene>
<organism evidence="2 3">
    <name type="scientific">Albula glossodonta</name>
    <name type="common">roundjaw bonefish</name>
    <dbReference type="NCBI Taxonomy" id="121402"/>
    <lineage>
        <taxon>Eukaryota</taxon>
        <taxon>Metazoa</taxon>
        <taxon>Chordata</taxon>
        <taxon>Craniata</taxon>
        <taxon>Vertebrata</taxon>
        <taxon>Euteleostomi</taxon>
        <taxon>Actinopterygii</taxon>
        <taxon>Neopterygii</taxon>
        <taxon>Teleostei</taxon>
        <taxon>Albuliformes</taxon>
        <taxon>Albulidae</taxon>
        <taxon>Albula</taxon>
    </lineage>
</organism>
<accession>A0A8T2NQS1</accession>